<dbReference type="Proteomes" id="UP000494256">
    <property type="component" value="Unassembled WGS sequence"/>
</dbReference>
<feature type="domain" description="Mutator-like transposase" evidence="1">
    <location>
        <begin position="113"/>
        <end position="265"/>
    </location>
</feature>
<dbReference type="OrthoDB" id="6041973at2759"/>
<dbReference type="Pfam" id="PF20700">
    <property type="entry name" value="Mutator"/>
    <property type="match status" value="1"/>
</dbReference>
<evidence type="ECO:0000259" key="1">
    <source>
        <dbReference type="Pfam" id="PF20700"/>
    </source>
</evidence>
<dbReference type="AlphaFoldDB" id="A0A8S1A703"/>
<proteinExistence type="predicted"/>
<name>A0A8S1A703_ARCPL</name>
<organism evidence="2 3">
    <name type="scientific">Arctia plantaginis</name>
    <name type="common">Wood tiger moth</name>
    <name type="synonym">Phalaena plantaginis</name>
    <dbReference type="NCBI Taxonomy" id="874455"/>
    <lineage>
        <taxon>Eukaryota</taxon>
        <taxon>Metazoa</taxon>
        <taxon>Ecdysozoa</taxon>
        <taxon>Arthropoda</taxon>
        <taxon>Hexapoda</taxon>
        <taxon>Insecta</taxon>
        <taxon>Pterygota</taxon>
        <taxon>Neoptera</taxon>
        <taxon>Endopterygota</taxon>
        <taxon>Lepidoptera</taxon>
        <taxon>Glossata</taxon>
        <taxon>Ditrysia</taxon>
        <taxon>Noctuoidea</taxon>
        <taxon>Erebidae</taxon>
        <taxon>Arctiinae</taxon>
        <taxon>Arctia</taxon>
    </lineage>
</organism>
<evidence type="ECO:0000313" key="2">
    <source>
        <dbReference type="EMBL" id="CAB3242856.1"/>
    </source>
</evidence>
<dbReference type="InterPro" id="IPR049012">
    <property type="entry name" value="Mutator_transp_dom"/>
</dbReference>
<dbReference type="EMBL" id="CADEBD010000314">
    <property type="protein sequence ID" value="CAB3242856.1"/>
    <property type="molecule type" value="Genomic_DNA"/>
</dbReference>
<comment type="caution">
    <text evidence="2">The sequence shown here is derived from an EMBL/GenBank/DDBJ whole genome shotgun (WGS) entry which is preliminary data.</text>
</comment>
<gene>
    <name evidence="2" type="ORF">APLA_LOCUS10118</name>
</gene>
<sequence length="285" mass="32769">MPLSVFRNRNIDMGNRKENYYKQKKNRGRFKKKQLKEVARQESKNLKDDTCTVAATSDKNISELIIDEATRVPFQEIQNIRDSMPSAHTSSERNTPQLFIEEAQDNEEFKVDGRRVIDFMYFYEELHKIAKHNSPLGCNFSHLQLIKEQKKGFYSKFTFLCKMCNIELHVMNCKLNKNSKDLNLNETAVSSFMSIGAGYVALEQVSASLGIPCMSKNLYVKCHTKVCELWELAKQKSMEEAAKEEYDLAIQNGDVDANGVPMITFNCGENRMHQPFTSQLLHKVG</sequence>
<reference evidence="2 3" key="1">
    <citation type="submission" date="2020-04" db="EMBL/GenBank/DDBJ databases">
        <authorList>
            <person name="Wallbank WR R."/>
            <person name="Pardo Diaz C."/>
            <person name="Kozak K."/>
            <person name="Martin S."/>
            <person name="Jiggins C."/>
            <person name="Moest M."/>
            <person name="Warren A I."/>
            <person name="Byers J.R.P. K."/>
            <person name="Montejo-Kovacevich G."/>
            <person name="Yen C E."/>
        </authorList>
    </citation>
    <scope>NUCLEOTIDE SEQUENCE [LARGE SCALE GENOMIC DNA]</scope>
</reference>
<protein>
    <recommendedName>
        <fullName evidence="1">Mutator-like transposase domain-containing protein</fullName>
    </recommendedName>
</protein>
<accession>A0A8S1A703</accession>
<evidence type="ECO:0000313" key="3">
    <source>
        <dbReference type="Proteomes" id="UP000494256"/>
    </source>
</evidence>